<evidence type="ECO:0000313" key="2">
    <source>
        <dbReference type="EMBL" id="PIL23008.1"/>
    </source>
</evidence>
<evidence type="ECO:0000313" key="3">
    <source>
        <dbReference type="Proteomes" id="UP000230002"/>
    </source>
</evidence>
<organism evidence="2 3">
    <name type="scientific">Ganoderma sinense ZZ0214-1</name>
    <dbReference type="NCBI Taxonomy" id="1077348"/>
    <lineage>
        <taxon>Eukaryota</taxon>
        <taxon>Fungi</taxon>
        <taxon>Dikarya</taxon>
        <taxon>Basidiomycota</taxon>
        <taxon>Agaricomycotina</taxon>
        <taxon>Agaricomycetes</taxon>
        <taxon>Polyporales</taxon>
        <taxon>Polyporaceae</taxon>
        <taxon>Ganoderma</taxon>
    </lineage>
</organism>
<sequence>MGPIASSRRTTPGARRAGSSSRTSDAEFKFERMPEWALHRPILSTKELRDMIHAGREAFKLWGFPTPEFLRPYVDVL</sequence>
<comment type="caution">
    <text evidence="2">The sequence shown here is derived from an EMBL/GenBank/DDBJ whole genome shotgun (WGS) entry which is preliminary data.</text>
</comment>
<dbReference type="Proteomes" id="UP000230002">
    <property type="component" value="Unassembled WGS sequence"/>
</dbReference>
<feature type="region of interest" description="Disordered" evidence="1">
    <location>
        <begin position="1"/>
        <end position="26"/>
    </location>
</feature>
<protein>
    <submittedName>
        <fullName evidence="2">Uncharacterized protein</fullName>
    </submittedName>
</protein>
<evidence type="ECO:0000256" key="1">
    <source>
        <dbReference type="SAM" id="MobiDB-lite"/>
    </source>
</evidence>
<dbReference type="AlphaFoldDB" id="A0A2G8RNV1"/>
<reference evidence="2 3" key="1">
    <citation type="journal article" date="2015" name="Sci. Rep.">
        <title>Chromosome-level genome map provides insights into diverse defense mechanisms in the medicinal fungus Ganoderma sinense.</title>
        <authorList>
            <person name="Zhu Y."/>
            <person name="Xu J."/>
            <person name="Sun C."/>
            <person name="Zhou S."/>
            <person name="Xu H."/>
            <person name="Nelson D.R."/>
            <person name="Qian J."/>
            <person name="Song J."/>
            <person name="Luo H."/>
            <person name="Xiang L."/>
            <person name="Li Y."/>
            <person name="Xu Z."/>
            <person name="Ji A."/>
            <person name="Wang L."/>
            <person name="Lu S."/>
            <person name="Hayward A."/>
            <person name="Sun W."/>
            <person name="Li X."/>
            <person name="Schwartz D.C."/>
            <person name="Wang Y."/>
            <person name="Chen S."/>
        </authorList>
    </citation>
    <scope>NUCLEOTIDE SEQUENCE [LARGE SCALE GENOMIC DNA]</scope>
    <source>
        <strain evidence="2 3">ZZ0214-1</strain>
    </source>
</reference>
<gene>
    <name evidence="2" type="ORF">GSI_14315</name>
</gene>
<name>A0A2G8RNV1_9APHY</name>
<feature type="compositionally biased region" description="Low complexity" evidence="1">
    <location>
        <begin position="13"/>
        <end position="22"/>
    </location>
</feature>
<proteinExistence type="predicted"/>
<keyword evidence="3" id="KW-1185">Reference proteome</keyword>
<dbReference type="EMBL" id="AYKW01000068">
    <property type="protein sequence ID" value="PIL23008.1"/>
    <property type="molecule type" value="Genomic_DNA"/>
</dbReference>
<accession>A0A2G8RNV1</accession>